<dbReference type="EMBL" id="BAAARV010000124">
    <property type="protein sequence ID" value="GAA2391360.1"/>
    <property type="molecule type" value="Genomic_DNA"/>
</dbReference>
<reference evidence="3" key="1">
    <citation type="journal article" date="2019" name="Int. J. Syst. Evol. Microbiol.">
        <title>The Global Catalogue of Microorganisms (GCM) 10K type strain sequencing project: providing services to taxonomists for standard genome sequencing and annotation.</title>
        <authorList>
            <consortium name="The Broad Institute Genomics Platform"/>
            <consortium name="The Broad Institute Genome Sequencing Center for Infectious Disease"/>
            <person name="Wu L."/>
            <person name="Ma J."/>
        </authorList>
    </citation>
    <scope>NUCLEOTIDE SEQUENCE [LARGE SCALE GENOMIC DNA]</scope>
    <source>
        <strain evidence="3">JCM 3272</strain>
    </source>
</reference>
<feature type="transmembrane region" description="Helical" evidence="1">
    <location>
        <begin position="159"/>
        <end position="180"/>
    </location>
</feature>
<feature type="transmembrane region" description="Helical" evidence="1">
    <location>
        <begin position="125"/>
        <end position="147"/>
    </location>
</feature>
<protein>
    <submittedName>
        <fullName evidence="2">Bax inhibitor-1/YccA family protein</fullName>
    </submittedName>
</protein>
<dbReference type="Pfam" id="PF12811">
    <property type="entry name" value="BaxI_1"/>
    <property type="match status" value="1"/>
</dbReference>
<dbReference type="PIRSF" id="PIRSF009160">
    <property type="entry name" value="UCP009160"/>
    <property type="match status" value="1"/>
</dbReference>
<keyword evidence="3" id="KW-1185">Reference proteome</keyword>
<proteinExistence type="predicted"/>
<keyword evidence="1" id="KW-0472">Membrane</keyword>
<keyword evidence="1" id="KW-1133">Transmembrane helix</keyword>
<name>A0ABP5V3Q5_9ACTN</name>
<evidence type="ECO:0000256" key="1">
    <source>
        <dbReference type="SAM" id="Phobius"/>
    </source>
</evidence>
<sequence length="261" mass="28324">MQSSNPVLTRLGEAARASRYETGYAPGYPGAPVQPRTMTMDDVVVRTIALLAITGVVGAGAWVLLPASSPVTYFAAIMASIAGLVLGLVVSFRRITSPAVIIPYAALQGIALGIISRAFEHWYSGIVIQAVIGTFGIFAVMAVLYKLKVLRATPRFTKMVIGALIGVVVLSFANWLFYLFGLNMGLRDYGTSGSVGMVPIIFSIVIIVVGALTFILDFDAIEQGMRYGLPEKYAWYCAFGILVGLIFLYYEILRLLSYLRR</sequence>
<comment type="caution">
    <text evidence="2">The sequence shown here is derived from an EMBL/GenBank/DDBJ whole genome shotgun (WGS) entry which is preliminary data.</text>
</comment>
<feature type="transmembrane region" description="Helical" evidence="1">
    <location>
        <begin position="233"/>
        <end position="252"/>
    </location>
</feature>
<feature type="transmembrane region" description="Helical" evidence="1">
    <location>
        <begin position="99"/>
        <end position="119"/>
    </location>
</feature>
<feature type="transmembrane region" description="Helical" evidence="1">
    <location>
        <begin position="71"/>
        <end position="92"/>
    </location>
</feature>
<organism evidence="2 3">
    <name type="scientific">Dactylosporangium salmoneum</name>
    <dbReference type="NCBI Taxonomy" id="53361"/>
    <lineage>
        <taxon>Bacteria</taxon>
        <taxon>Bacillati</taxon>
        <taxon>Actinomycetota</taxon>
        <taxon>Actinomycetes</taxon>
        <taxon>Micromonosporales</taxon>
        <taxon>Micromonosporaceae</taxon>
        <taxon>Dactylosporangium</taxon>
    </lineage>
</organism>
<keyword evidence="1" id="KW-0812">Transmembrane</keyword>
<feature type="transmembrane region" description="Helical" evidence="1">
    <location>
        <begin position="200"/>
        <end position="221"/>
    </location>
</feature>
<dbReference type="PANTHER" id="PTHR41282:SF1">
    <property type="entry name" value="CONSERVED TRANSMEMBRANE PROTEIN-RELATED"/>
    <property type="match status" value="1"/>
</dbReference>
<accession>A0ABP5V3Q5</accession>
<dbReference type="RefSeq" id="WP_344620156.1">
    <property type="nucleotide sequence ID" value="NZ_BAAARV010000124.1"/>
</dbReference>
<feature type="transmembrane region" description="Helical" evidence="1">
    <location>
        <begin position="43"/>
        <end position="65"/>
    </location>
</feature>
<dbReference type="Proteomes" id="UP001501444">
    <property type="component" value="Unassembled WGS sequence"/>
</dbReference>
<evidence type="ECO:0000313" key="3">
    <source>
        <dbReference type="Proteomes" id="UP001501444"/>
    </source>
</evidence>
<dbReference type="InterPro" id="IPR010539">
    <property type="entry name" value="BaxI_1-like"/>
</dbReference>
<dbReference type="PANTHER" id="PTHR41282">
    <property type="entry name" value="CONSERVED TRANSMEMBRANE PROTEIN-RELATED"/>
    <property type="match status" value="1"/>
</dbReference>
<evidence type="ECO:0000313" key="2">
    <source>
        <dbReference type="EMBL" id="GAA2391360.1"/>
    </source>
</evidence>
<gene>
    <name evidence="2" type="ORF">GCM10010170_103690</name>
</gene>